<dbReference type="PANTHER" id="PTHR20855:SF3">
    <property type="entry name" value="LD03007P"/>
    <property type="match status" value="1"/>
</dbReference>
<keyword evidence="5" id="KW-0862">Zinc</keyword>
<evidence type="ECO:0000256" key="3">
    <source>
        <dbReference type="ARBA" id="ARBA00022989"/>
    </source>
</evidence>
<dbReference type="InterPro" id="IPR004254">
    <property type="entry name" value="AdipoR/HlyIII-related"/>
</dbReference>
<feature type="binding site" evidence="5">
    <location>
        <position position="204"/>
    </location>
    <ligand>
        <name>Zn(2+)</name>
        <dbReference type="ChEBI" id="CHEBI:29105"/>
    </ligand>
</feature>
<feature type="transmembrane region" description="Helical" evidence="6">
    <location>
        <begin position="150"/>
        <end position="167"/>
    </location>
</feature>
<name>A0A1U7JLT0_9HYPH</name>
<dbReference type="Proteomes" id="UP000185783">
    <property type="component" value="Unassembled WGS sequence"/>
</dbReference>
<feature type="transmembrane region" description="Helical" evidence="6">
    <location>
        <begin position="27"/>
        <end position="48"/>
    </location>
</feature>
<dbReference type="GO" id="GO:0016020">
    <property type="term" value="C:membrane"/>
    <property type="evidence" value="ECO:0007669"/>
    <property type="project" value="UniProtKB-SubCell"/>
</dbReference>
<dbReference type="Pfam" id="PF03006">
    <property type="entry name" value="HlyIII"/>
    <property type="match status" value="1"/>
</dbReference>
<sequence>MTRQDLTTVIPPHLPRMETRGERIADGIIHVLGIALGSAATTAFIILLWSYEDPARKISIFIYAGCLMTMLICSATYNILAKDNRIGLLRRLDHSAIFLMIAGTYTPLCLMVLGGWTGAILLSIVWAGAIAGATIKIFHMHRFERLTVPIYLALGWAAVFAIVPLYQQSSTAGFVFLMVGGGLYTLGTLFYLWKTLPYQNAIWHGFVLSAAICHFVTIMVDAVVPALT</sequence>
<feature type="transmembrane region" description="Helical" evidence="6">
    <location>
        <begin position="173"/>
        <end position="193"/>
    </location>
</feature>
<keyword evidence="7" id="KW-0238">DNA-binding</keyword>
<keyword evidence="8" id="KW-1185">Reference proteome</keyword>
<dbReference type="AlphaFoldDB" id="A0A1U7JLT0"/>
<comment type="caution">
    <text evidence="7">The sequence shown here is derived from an EMBL/GenBank/DDBJ whole genome shotgun (WGS) entry which is preliminary data.</text>
</comment>
<evidence type="ECO:0000256" key="5">
    <source>
        <dbReference type="PIRSR" id="PIRSR604254-1"/>
    </source>
</evidence>
<comment type="subcellular location">
    <subcellularLocation>
        <location evidence="1">Membrane</location>
        <topology evidence="1">Multi-pass membrane protein</topology>
    </subcellularLocation>
</comment>
<dbReference type="GO" id="GO:0003677">
    <property type="term" value="F:DNA binding"/>
    <property type="evidence" value="ECO:0007669"/>
    <property type="project" value="UniProtKB-KW"/>
</dbReference>
<evidence type="ECO:0000256" key="6">
    <source>
        <dbReference type="SAM" id="Phobius"/>
    </source>
</evidence>
<accession>A0A1U7JLT0</accession>
<feature type="transmembrane region" description="Helical" evidence="6">
    <location>
        <begin position="92"/>
        <end position="113"/>
    </location>
</feature>
<dbReference type="RefSeq" id="WP_036490314.1">
    <property type="nucleotide sequence ID" value="NZ_LVVZ01000004.1"/>
</dbReference>
<proteinExistence type="predicted"/>
<evidence type="ECO:0000256" key="1">
    <source>
        <dbReference type="ARBA" id="ARBA00004141"/>
    </source>
</evidence>
<keyword evidence="3 6" id="KW-1133">Transmembrane helix</keyword>
<evidence type="ECO:0000256" key="4">
    <source>
        <dbReference type="ARBA" id="ARBA00023136"/>
    </source>
</evidence>
<dbReference type="GO" id="GO:0046872">
    <property type="term" value="F:metal ion binding"/>
    <property type="evidence" value="ECO:0007669"/>
    <property type="project" value="UniProtKB-KW"/>
</dbReference>
<evidence type="ECO:0000256" key="2">
    <source>
        <dbReference type="ARBA" id="ARBA00022692"/>
    </source>
</evidence>
<dbReference type="PANTHER" id="PTHR20855">
    <property type="entry name" value="ADIPOR/PROGESTIN RECEPTOR-RELATED"/>
    <property type="match status" value="1"/>
</dbReference>
<dbReference type="OrthoDB" id="9813689at2"/>
<evidence type="ECO:0000313" key="8">
    <source>
        <dbReference type="Proteomes" id="UP000185783"/>
    </source>
</evidence>
<dbReference type="EMBL" id="LVVZ01000004">
    <property type="protein sequence ID" value="OKL45706.1"/>
    <property type="molecule type" value="Genomic_DNA"/>
</dbReference>
<keyword evidence="2 6" id="KW-0812">Transmembrane</keyword>
<gene>
    <name evidence="7" type="ORF">A3843_01870</name>
</gene>
<feature type="transmembrane region" description="Helical" evidence="6">
    <location>
        <begin position="119"/>
        <end position="138"/>
    </location>
</feature>
<keyword evidence="5" id="KW-0479">Metal-binding</keyword>
<keyword evidence="4 6" id="KW-0472">Membrane</keyword>
<dbReference type="STRING" id="197461.A3843_01870"/>
<organism evidence="7 8">
    <name type="scientific">Pseudovibrio exalbescens</name>
    <dbReference type="NCBI Taxonomy" id="197461"/>
    <lineage>
        <taxon>Bacteria</taxon>
        <taxon>Pseudomonadati</taxon>
        <taxon>Pseudomonadota</taxon>
        <taxon>Alphaproteobacteria</taxon>
        <taxon>Hyphomicrobiales</taxon>
        <taxon>Stappiaceae</taxon>
        <taxon>Pseudovibrio</taxon>
    </lineage>
</organism>
<protein>
    <submittedName>
        <fullName evidence="7">DNA-binding protein</fullName>
    </submittedName>
</protein>
<feature type="transmembrane region" description="Helical" evidence="6">
    <location>
        <begin position="60"/>
        <end position="80"/>
    </location>
</feature>
<reference evidence="7 8" key="1">
    <citation type="submission" date="2016-03" db="EMBL/GenBank/DDBJ databases">
        <title>Genome sequence of Nesiotobacter sp. nov., a moderately halophilic alphaproteobacterium isolated from the Yellow Sea, China.</title>
        <authorList>
            <person name="Zhang G."/>
            <person name="Zhang R."/>
        </authorList>
    </citation>
    <scope>NUCLEOTIDE SEQUENCE [LARGE SCALE GENOMIC DNA]</scope>
    <source>
        <strain evidence="7 8">WB1-6</strain>
    </source>
</reference>
<feature type="transmembrane region" description="Helical" evidence="6">
    <location>
        <begin position="205"/>
        <end position="227"/>
    </location>
</feature>
<evidence type="ECO:0000313" key="7">
    <source>
        <dbReference type="EMBL" id="OKL45706.1"/>
    </source>
</evidence>